<dbReference type="AlphaFoldDB" id="A0A246FGE4"/>
<gene>
    <name evidence="1" type="ORF">CDA63_18650</name>
</gene>
<organism evidence="1 2">
    <name type="scientific">Hymenobacter amundsenii</name>
    <dbReference type="NCBI Taxonomy" id="2006685"/>
    <lineage>
        <taxon>Bacteria</taxon>
        <taxon>Pseudomonadati</taxon>
        <taxon>Bacteroidota</taxon>
        <taxon>Cytophagia</taxon>
        <taxon>Cytophagales</taxon>
        <taxon>Hymenobacteraceae</taxon>
        <taxon>Hymenobacter</taxon>
    </lineage>
</organism>
<protein>
    <recommendedName>
        <fullName evidence="3">STAS/SEC14 domain-containing protein</fullName>
    </recommendedName>
</protein>
<accession>A0A246FGE4</accession>
<dbReference type="OrthoDB" id="880460at2"/>
<keyword evidence="2" id="KW-1185">Reference proteome</keyword>
<dbReference type="Proteomes" id="UP000197277">
    <property type="component" value="Unassembled WGS sequence"/>
</dbReference>
<dbReference type="EMBL" id="NIRR01000053">
    <property type="protein sequence ID" value="OWP61599.1"/>
    <property type="molecule type" value="Genomic_DNA"/>
</dbReference>
<evidence type="ECO:0000313" key="1">
    <source>
        <dbReference type="EMBL" id="OWP61599.1"/>
    </source>
</evidence>
<name>A0A246FGE4_9BACT</name>
<reference evidence="1 2" key="1">
    <citation type="submission" date="2017-06" db="EMBL/GenBank/DDBJ databases">
        <title>Hymenobacter amundsenii sp. nov. isolated from regoliths in Antarctica.</title>
        <authorList>
            <person name="Sedlacek I."/>
            <person name="Kralova S."/>
            <person name="Pantucek R."/>
            <person name="Svec P."/>
            <person name="Holochova P."/>
            <person name="Stankova E."/>
            <person name="Vrbovska V."/>
            <person name="Busse H.-J."/>
        </authorList>
    </citation>
    <scope>NUCLEOTIDE SEQUENCE [LARGE SCALE GENOMIC DNA]</scope>
    <source>
        <strain evidence="1 2">CCM 8682</strain>
    </source>
</reference>
<dbReference type="RefSeq" id="WP_088465971.1">
    <property type="nucleotide sequence ID" value="NZ_NIRR01000053.1"/>
</dbReference>
<evidence type="ECO:0000313" key="2">
    <source>
        <dbReference type="Proteomes" id="UP000197277"/>
    </source>
</evidence>
<proteinExistence type="predicted"/>
<comment type="caution">
    <text evidence="1">The sequence shown here is derived from an EMBL/GenBank/DDBJ whole genome shotgun (WGS) entry which is preliminary data.</text>
</comment>
<evidence type="ECO:0008006" key="3">
    <source>
        <dbReference type="Google" id="ProtNLM"/>
    </source>
</evidence>
<sequence length="147" mass="16430">METSKFGSAFLIKHEKNSGFVHAQWQLMAALHQAPRALNYLVTVVAAQRISHCLLDLQHMPDLVLLGHQQIEYHLLLQLSALPLRNLALVLKSDWQHEALLTAASKLAPTFDVQVFDDVPTALDWLRQAEGQSAGRARVSFSRPTLS</sequence>